<gene>
    <name evidence="2" type="ORF">B4135_3512</name>
</gene>
<dbReference type="STRING" id="301148.B4135_3512"/>
<protein>
    <submittedName>
        <fullName evidence="2">Uncharacterized protein</fullName>
    </submittedName>
</protein>
<organism evidence="2 3">
    <name type="scientific">Caldibacillus debilis</name>
    <dbReference type="NCBI Taxonomy" id="301148"/>
    <lineage>
        <taxon>Bacteria</taxon>
        <taxon>Bacillati</taxon>
        <taxon>Bacillota</taxon>
        <taxon>Bacilli</taxon>
        <taxon>Bacillales</taxon>
        <taxon>Bacillaceae</taxon>
        <taxon>Caldibacillus</taxon>
    </lineage>
</organism>
<dbReference type="EMBL" id="LQYT01000119">
    <property type="protein sequence ID" value="KYD10337.1"/>
    <property type="molecule type" value="Genomic_DNA"/>
</dbReference>
<evidence type="ECO:0000256" key="1">
    <source>
        <dbReference type="SAM" id="MobiDB-lite"/>
    </source>
</evidence>
<evidence type="ECO:0000313" key="3">
    <source>
        <dbReference type="Proteomes" id="UP000075683"/>
    </source>
</evidence>
<accession>A0A150LDC9</accession>
<reference evidence="2 3" key="1">
    <citation type="submission" date="2016-01" db="EMBL/GenBank/DDBJ databases">
        <title>Draft Genome Sequences of Seven Thermophilic Sporeformers Isolated from Foods.</title>
        <authorList>
            <person name="Berendsen E.M."/>
            <person name="Wells-Bennik M.H."/>
            <person name="Krawcyk A.O."/>
            <person name="De Jong A."/>
            <person name="Holsappel S."/>
            <person name="Eijlander R.T."/>
            <person name="Kuipers O.P."/>
        </authorList>
    </citation>
    <scope>NUCLEOTIDE SEQUENCE [LARGE SCALE GENOMIC DNA]</scope>
    <source>
        <strain evidence="2 3">B4135</strain>
    </source>
</reference>
<sequence length="51" mass="5419">MPNEGLIKSIEGGKTRLSRFNKPASQGPEAGKPGPVFCSSSFSDPIWGARK</sequence>
<name>A0A150LDC9_9BACI</name>
<dbReference type="Proteomes" id="UP000075683">
    <property type="component" value="Unassembled WGS sequence"/>
</dbReference>
<proteinExistence type="predicted"/>
<comment type="caution">
    <text evidence="2">The sequence shown here is derived from an EMBL/GenBank/DDBJ whole genome shotgun (WGS) entry which is preliminary data.</text>
</comment>
<feature type="region of interest" description="Disordered" evidence="1">
    <location>
        <begin position="1"/>
        <end position="37"/>
    </location>
</feature>
<dbReference type="AlphaFoldDB" id="A0A150LDC9"/>
<evidence type="ECO:0000313" key="2">
    <source>
        <dbReference type="EMBL" id="KYD10337.1"/>
    </source>
</evidence>